<proteinExistence type="predicted"/>
<reference evidence="1" key="1">
    <citation type="submission" date="2019-11" db="EMBL/GenBank/DDBJ databases">
        <title>Nori genome reveals adaptations in red seaweeds to the harsh intertidal environment.</title>
        <authorList>
            <person name="Wang D."/>
            <person name="Mao Y."/>
        </authorList>
    </citation>
    <scope>NUCLEOTIDE SEQUENCE</scope>
    <source>
        <tissue evidence="1">Gametophyte</tissue>
    </source>
</reference>
<dbReference type="EMBL" id="CM020620">
    <property type="protein sequence ID" value="KAK1867768.1"/>
    <property type="molecule type" value="Genomic_DNA"/>
</dbReference>
<dbReference type="Proteomes" id="UP000798662">
    <property type="component" value="Chromosome 3"/>
</dbReference>
<keyword evidence="2" id="KW-1185">Reference proteome</keyword>
<evidence type="ECO:0000313" key="1">
    <source>
        <dbReference type="EMBL" id="KAK1867768.1"/>
    </source>
</evidence>
<comment type="caution">
    <text evidence="1">The sequence shown here is derived from an EMBL/GenBank/DDBJ whole genome shotgun (WGS) entry which is preliminary data.</text>
</comment>
<evidence type="ECO:0000313" key="2">
    <source>
        <dbReference type="Proteomes" id="UP000798662"/>
    </source>
</evidence>
<organism evidence="1 2">
    <name type="scientific">Pyropia yezoensis</name>
    <name type="common">Susabi-nori</name>
    <name type="synonym">Porphyra yezoensis</name>
    <dbReference type="NCBI Taxonomy" id="2788"/>
    <lineage>
        <taxon>Eukaryota</taxon>
        <taxon>Rhodophyta</taxon>
        <taxon>Bangiophyceae</taxon>
        <taxon>Bangiales</taxon>
        <taxon>Bangiaceae</taxon>
        <taxon>Pyropia</taxon>
    </lineage>
</organism>
<accession>A0ACC3CD61</accession>
<protein>
    <submittedName>
        <fullName evidence="1">Uncharacterized protein</fullName>
    </submittedName>
</protein>
<gene>
    <name evidence="1" type="ORF">I4F81_010268</name>
</gene>
<name>A0ACC3CD61_PYRYE</name>
<sequence>MPHTTLPLKLNWSASSAGRLHASSADWLPPPSTALGLSPAGGGGAGSVGVAGSPWPSPPVATKNLFASTFLSGRHATPDIVIILLGGVDARVATAGLDADVDTSADAAFVAAAAITAANILTLARYCSANGSAVCIGTVPAFAGVTTPAATAYAREVNRLLRAGVADAMAGKYSGDAAAAAGRVSVGGADGGVGDILLAPDVAQIAARGADVVAYGGGAATLNSAGYRPLARLCMDGLVGAAKKVEWRHWRAALGNRS</sequence>